<sequence length="396" mass="44021">MLHHHQHEQQQLDVSQVSLQQSNSMSLQPPPAAGSSCSLISNIEQLPTELLTQILSELDQTSLGRCAQLSRFWLELTSQPQLWRKIRIDSRTADPELAQRICDWPGGRVREISAVRLAAKHRLPLLLAASASLTSLCLKEMQGDLVLKEAGRSCQNLRELRLECCNEMLSFDSVSGLLTGCPSLSLLQYTGSLSDLFAPSDEHRVAPLFHSLVSRLSSLKLHLLMTESLPPQWFAALPECPRLTSLYVSIADWRGLAHLPSKMPNLTDLSVLTSQPASQANLQLGRLPHLQRVKICDFSFQSWSLDAILSVLRGVRELRSFMLDGCVHLTGQQYRQVVRALSARLTDLRFGGCFRNRVAEVDLQEPLPPGLRRLQVDGFKWGTSGVQFASALASCS</sequence>
<dbReference type="Pfam" id="PF12937">
    <property type="entry name" value="F-box-like"/>
    <property type="match status" value="1"/>
</dbReference>
<name>A0A1I8HDL3_9PLAT</name>
<evidence type="ECO:0000313" key="4">
    <source>
        <dbReference type="WBParaSite" id="maker-uti_cns_0005450-snap-gene-0.4-mRNA-1"/>
    </source>
</evidence>
<evidence type="ECO:0000259" key="2">
    <source>
        <dbReference type="PROSITE" id="PS50181"/>
    </source>
</evidence>
<organism evidence="3 4">
    <name type="scientific">Macrostomum lignano</name>
    <dbReference type="NCBI Taxonomy" id="282301"/>
    <lineage>
        <taxon>Eukaryota</taxon>
        <taxon>Metazoa</taxon>
        <taxon>Spiralia</taxon>
        <taxon>Lophotrochozoa</taxon>
        <taxon>Platyhelminthes</taxon>
        <taxon>Rhabditophora</taxon>
        <taxon>Macrostomorpha</taxon>
        <taxon>Macrostomida</taxon>
        <taxon>Macrostomidae</taxon>
        <taxon>Macrostomum</taxon>
    </lineage>
</organism>
<proteinExistence type="predicted"/>
<dbReference type="PANTHER" id="PTHR38926">
    <property type="entry name" value="F-BOX DOMAIN CONTAINING PROTEIN, EXPRESSED"/>
    <property type="match status" value="1"/>
</dbReference>
<keyword evidence="3" id="KW-1185">Reference proteome</keyword>
<dbReference type="SUPFAM" id="SSF52047">
    <property type="entry name" value="RNI-like"/>
    <property type="match status" value="1"/>
</dbReference>
<feature type="region of interest" description="Disordered" evidence="1">
    <location>
        <begin position="1"/>
        <end position="33"/>
    </location>
</feature>
<evidence type="ECO:0000256" key="1">
    <source>
        <dbReference type="SAM" id="MobiDB-lite"/>
    </source>
</evidence>
<feature type="compositionally biased region" description="Low complexity" evidence="1">
    <location>
        <begin position="9"/>
        <end position="27"/>
    </location>
</feature>
<dbReference type="Proteomes" id="UP000095280">
    <property type="component" value="Unplaced"/>
</dbReference>
<protein>
    <submittedName>
        <fullName evidence="4">F-box domain-containing protein</fullName>
    </submittedName>
</protein>
<dbReference type="InterPro" id="IPR036047">
    <property type="entry name" value="F-box-like_dom_sf"/>
</dbReference>
<dbReference type="InterPro" id="IPR032675">
    <property type="entry name" value="LRR_dom_sf"/>
</dbReference>
<accession>A0A1I8HDL3</accession>
<dbReference type="SUPFAM" id="SSF81383">
    <property type="entry name" value="F-box domain"/>
    <property type="match status" value="1"/>
</dbReference>
<evidence type="ECO:0000313" key="3">
    <source>
        <dbReference type="Proteomes" id="UP000095280"/>
    </source>
</evidence>
<dbReference type="PROSITE" id="PS50181">
    <property type="entry name" value="FBOX"/>
    <property type="match status" value="1"/>
</dbReference>
<dbReference type="AlphaFoldDB" id="A0A1I8HDL3"/>
<dbReference type="WBParaSite" id="maker-uti_cns_0005450-snap-gene-0.4-mRNA-1">
    <property type="protein sequence ID" value="maker-uti_cns_0005450-snap-gene-0.4-mRNA-1"/>
    <property type="gene ID" value="maker-uti_cns_0005450-snap-gene-0.4"/>
</dbReference>
<dbReference type="Gene3D" id="1.20.1280.50">
    <property type="match status" value="1"/>
</dbReference>
<feature type="domain" description="F-box" evidence="2">
    <location>
        <begin position="40"/>
        <end position="86"/>
    </location>
</feature>
<dbReference type="Gene3D" id="3.80.10.10">
    <property type="entry name" value="Ribonuclease Inhibitor"/>
    <property type="match status" value="1"/>
</dbReference>
<dbReference type="PANTHER" id="PTHR38926:SF72">
    <property type="entry name" value="IM:7136021-RELATED"/>
    <property type="match status" value="1"/>
</dbReference>
<reference evidence="4" key="1">
    <citation type="submission" date="2016-11" db="UniProtKB">
        <authorList>
            <consortium name="WormBaseParasite"/>
        </authorList>
    </citation>
    <scope>IDENTIFICATION</scope>
</reference>
<dbReference type="InterPro" id="IPR001810">
    <property type="entry name" value="F-box_dom"/>
</dbReference>
<dbReference type="SMART" id="SM00256">
    <property type="entry name" value="FBOX"/>
    <property type="match status" value="1"/>
</dbReference>